<reference evidence="5" key="3">
    <citation type="submission" date="2023-05" db="EMBL/GenBank/DDBJ databases">
        <authorList>
            <person name="Smith C.H."/>
        </authorList>
    </citation>
    <scope>NUCLEOTIDE SEQUENCE</scope>
    <source>
        <strain evidence="5">CHS0354</strain>
        <tissue evidence="5">Mantle</tissue>
    </source>
</reference>
<evidence type="ECO:0008006" key="7">
    <source>
        <dbReference type="Google" id="ProtNLM"/>
    </source>
</evidence>
<dbReference type="PANTHER" id="PTHR30447">
    <property type="entry name" value="FRUCTOSE-1,6-BISPHOSPHATASE CLASS 2"/>
    <property type="match status" value="1"/>
</dbReference>
<reference evidence="5" key="2">
    <citation type="journal article" date="2021" name="Genome Biol. Evol.">
        <title>Developing a high-quality reference genome for a parasitic bivalve with doubly uniparental inheritance (Bivalvia: Unionida).</title>
        <authorList>
            <person name="Smith C.H."/>
        </authorList>
    </citation>
    <scope>NUCLEOTIDE SEQUENCE</scope>
    <source>
        <strain evidence="5">CHS0354</strain>
        <tissue evidence="5">Mantle</tissue>
    </source>
</reference>
<dbReference type="Proteomes" id="UP001195483">
    <property type="component" value="Unassembled WGS sequence"/>
</dbReference>
<dbReference type="GO" id="GO:0006071">
    <property type="term" value="P:glycerol metabolic process"/>
    <property type="evidence" value="ECO:0007669"/>
    <property type="project" value="InterPro"/>
</dbReference>
<keyword evidence="1" id="KW-0479">Metal-binding</keyword>
<dbReference type="GO" id="GO:0005829">
    <property type="term" value="C:cytosol"/>
    <property type="evidence" value="ECO:0007669"/>
    <property type="project" value="TreeGrafter"/>
</dbReference>
<gene>
    <name evidence="5" type="ORF">CHS0354_002051</name>
</gene>
<keyword evidence="6" id="KW-1185">Reference proteome</keyword>
<sequence>MTFTTNLNYGFEIARACEAAAITAARRQGFGNSLNLLKEAREALVRNINSRNAYKINIINDRFQGHSFISPFPSVLGNPDSAEEVEATIVTVDGHKVTAHGGPNAATYMALAPKGTLQVMPNVYMNKIAVGPEAYGAVNVDASPAENVKKLARVLKKYIDNITVVFLDRQRNLEMIHEVRSCGARIQLIQDGDISAALATVFSGKVDMVMGYGGAQEGVLDRSGDEMHREKIEQAGVTDPEKIYDINDLVKGNQVVIAGTGISDGYFLEGVRFEHNGAHTNSFVARGETKTFRNIKTRHYFDYKEIM</sequence>
<dbReference type="Gene3D" id="3.30.540.10">
    <property type="entry name" value="Fructose-1,6-Bisphosphatase, subunit A, domain 1"/>
    <property type="match status" value="1"/>
</dbReference>
<keyword evidence="3" id="KW-0464">Manganese</keyword>
<evidence type="ECO:0000256" key="2">
    <source>
        <dbReference type="ARBA" id="ARBA00022801"/>
    </source>
</evidence>
<dbReference type="AlphaFoldDB" id="A0AAE0W6T1"/>
<dbReference type="GO" id="GO:0046872">
    <property type="term" value="F:metal ion binding"/>
    <property type="evidence" value="ECO:0007669"/>
    <property type="project" value="UniProtKB-KW"/>
</dbReference>
<dbReference type="PANTHER" id="PTHR30447:SF0">
    <property type="entry name" value="FRUCTOSE-1,6-BISPHOSPHATASE 1 CLASS 2-RELATED"/>
    <property type="match status" value="1"/>
</dbReference>
<evidence type="ECO:0000256" key="3">
    <source>
        <dbReference type="ARBA" id="ARBA00023211"/>
    </source>
</evidence>
<dbReference type="GO" id="GO:0006094">
    <property type="term" value="P:gluconeogenesis"/>
    <property type="evidence" value="ECO:0007669"/>
    <property type="project" value="InterPro"/>
</dbReference>
<name>A0AAE0W6T1_9BIVA</name>
<protein>
    <recommendedName>
        <fullName evidence="7">Fructose-bisphosphatase</fullName>
    </recommendedName>
</protein>
<dbReference type="Gene3D" id="3.40.190.90">
    <property type="match status" value="1"/>
</dbReference>
<dbReference type="GO" id="GO:0030388">
    <property type="term" value="P:fructose 1,6-bisphosphate metabolic process"/>
    <property type="evidence" value="ECO:0007669"/>
    <property type="project" value="TreeGrafter"/>
</dbReference>
<reference evidence="5" key="1">
    <citation type="journal article" date="2021" name="Genome Biol. Evol.">
        <title>A High-Quality Reference Genome for a Parasitic Bivalve with Doubly Uniparental Inheritance (Bivalvia: Unionida).</title>
        <authorList>
            <person name="Smith C.H."/>
        </authorList>
    </citation>
    <scope>NUCLEOTIDE SEQUENCE</scope>
    <source>
        <strain evidence="5">CHS0354</strain>
    </source>
</reference>
<proteinExistence type="predicted"/>
<organism evidence="5 6">
    <name type="scientific">Potamilus streckersoni</name>
    <dbReference type="NCBI Taxonomy" id="2493646"/>
    <lineage>
        <taxon>Eukaryota</taxon>
        <taxon>Metazoa</taxon>
        <taxon>Spiralia</taxon>
        <taxon>Lophotrochozoa</taxon>
        <taxon>Mollusca</taxon>
        <taxon>Bivalvia</taxon>
        <taxon>Autobranchia</taxon>
        <taxon>Heteroconchia</taxon>
        <taxon>Palaeoheterodonta</taxon>
        <taxon>Unionida</taxon>
        <taxon>Unionoidea</taxon>
        <taxon>Unionidae</taxon>
        <taxon>Ambleminae</taxon>
        <taxon>Lampsilini</taxon>
        <taxon>Potamilus</taxon>
    </lineage>
</organism>
<keyword evidence="2" id="KW-0378">Hydrolase</keyword>
<comment type="caution">
    <text evidence="5">The sequence shown here is derived from an EMBL/GenBank/DDBJ whole genome shotgun (WGS) entry which is preliminary data.</text>
</comment>
<evidence type="ECO:0000313" key="5">
    <source>
        <dbReference type="EMBL" id="KAK3604243.1"/>
    </source>
</evidence>
<evidence type="ECO:0000313" key="6">
    <source>
        <dbReference type="Proteomes" id="UP001195483"/>
    </source>
</evidence>
<dbReference type="InterPro" id="IPR004464">
    <property type="entry name" value="FBPase_class-2/SBPase"/>
</dbReference>
<dbReference type="EMBL" id="JAEAOA010000186">
    <property type="protein sequence ID" value="KAK3604243.1"/>
    <property type="molecule type" value="Genomic_DNA"/>
</dbReference>
<evidence type="ECO:0000256" key="4">
    <source>
        <dbReference type="ARBA" id="ARBA00023277"/>
    </source>
</evidence>
<dbReference type="Pfam" id="PF03320">
    <property type="entry name" value="FBPase_glpX"/>
    <property type="match status" value="1"/>
</dbReference>
<dbReference type="GO" id="GO:0042132">
    <property type="term" value="F:fructose 1,6-bisphosphate 1-phosphatase activity"/>
    <property type="evidence" value="ECO:0007669"/>
    <property type="project" value="InterPro"/>
</dbReference>
<accession>A0AAE0W6T1</accession>
<dbReference type="SUPFAM" id="SSF56655">
    <property type="entry name" value="Carbohydrate phosphatase"/>
    <property type="match status" value="1"/>
</dbReference>
<evidence type="ECO:0000256" key="1">
    <source>
        <dbReference type="ARBA" id="ARBA00022723"/>
    </source>
</evidence>
<keyword evidence="4" id="KW-0119">Carbohydrate metabolism</keyword>